<dbReference type="InterPro" id="IPR019080">
    <property type="entry name" value="YqaJ_viral_recombinase"/>
</dbReference>
<dbReference type="Pfam" id="PF09588">
    <property type="entry name" value="YqaJ"/>
    <property type="match status" value="1"/>
</dbReference>
<dbReference type="InterPro" id="IPR011335">
    <property type="entry name" value="Restrct_endonuc-II-like"/>
</dbReference>
<feature type="region of interest" description="Disordered" evidence="1">
    <location>
        <begin position="275"/>
        <end position="294"/>
    </location>
</feature>
<name>A0A6N9QYC5_9MICC</name>
<gene>
    <name evidence="3" type="ORF">GKZ75_08365</name>
</gene>
<proteinExistence type="predicted"/>
<comment type="caution">
    <text evidence="3">The sequence shown here is derived from an EMBL/GenBank/DDBJ whole genome shotgun (WGS) entry which is preliminary data.</text>
</comment>
<evidence type="ECO:0000256" key="1">
    <source>
        <dbReference type="SAM" id="MobiDB-lite"/>
    </source>
</evidence>
<dbReference type="InterPro" id="IPR011604">
    <property type="entry name" value="PDDEXK-like_dom_sf"/>
</dbReference>
<dbReference type="EMBL" id="WMHZ01000010">
    <property type="protein sequence ID" value="NDO78235.1"/>
    <property type="molecule type" value="Genomic_DNA"/>
</dbReference>
<evidence type="ECO:0000313" key="4">
    <source>
        <dbReference type="Proteomes" id="UP000471026"/>
    </source>
</evidence>
<organism evidence="3 4">
    <name type="scientific">Kocuria marina subsp. indica</name>
    <dbReference type="NCBI Taxonomy" id="1049583"/>
    <lineage>
        <taxon>Bacteria</taxon>
        <taxon>Bacillati</taxon>
        <taxon>Actinomycetota</taxon>
        <taxon>Actinomycetes</taxon>
        <taxon>Micrococcales</taxon>
        <taxon>Micrococcaceae</taxon>
        <taxon>Kocuria</taxon>
    </lineage>
</organism>
<sequence length="294" mass="33252">MIRVDVVPDTPEWEAERRHSIGASEVAAAVGESSYDGTPLSVYLDKIGAGRNAFDPILSLIGHGEEPIIAEWVARYHPEVGEVGPGFMARHEDYPWLHASFDRVVRDPSGRMVPLQLKTSTVFVRHKWNLGVPVDYLIQEEIECLVMGAPYALLAVHHTGTTEFELYKLPAHPERQAQLAQVTRRLWDCIEKRTPPPPTLGDDLARLYPASEGKQVTADDDTLDTLEFLRETAAQRNEVVREYKAMEADAKFQLEQFMQDATEILDPYTGRTVHTWKPTKNGDRRHYTPKGEKP</sequence>
<evidence type="ECO:0000259" key="2">
    <source>
        <dbReference type="Pfam" id="PF09588"/>
    </source>
</evidence>
<dbReference type="Gene3D" id="3.90.320.10">
    <property type="match status" value="1"/>
</dbReference>
<feature type="compositionally biased region" description="Basic and acidic residues" evidence="1">
    <location>
        <begin position="280"/>
        <end position="294"/>
    </location>
</feature>
<reference evidence="3 4" key="1">
    <citation type="submission" date="2019-11" db="EMBL/GenBank/DDBJ databases">
        <title>Draft genome sequence of Kocuria indica DP-K7, a methyl red degrading Actinobacterium.</title>
        <authorList>
            <person name="Kumaran S."/>
            <person name="Tischler D."/>
            <person name="Ngo A.C.R."/>
            <person name="Schultes F."/>
        </authorList>
    </citation>
    <scope>NUCLEOTIDE SEQUENCE [LARGE SCALE GENOMIC DNA]</scope>
    <source>
        <strain evidence="3 4">DP-K7</strain>
    </source>
</reference>
<protein>
    <recommendedName>
        <fullName evidence="2">YqaJ viral recombinase domain-containing protein</fullName>
    </recommendedName>
</protein>
<dbReference type="Proteomes" id="UP000471026">
    <property type="component" value="Unassembled WGS sequence"/>
</dbReference>
<accession>A0A6N9QYC5</accession>
<evidence type="ECO:0000313" key="3">
    <source>
        <dbReference type="EMBL" id="NDO78235.1"/>
    </source>
</evidence>
<dbReference type="AlphaFoldDB" id="A0A6N9QYC5"/>
<feature type="domain" description="YqaJ viral recombinase" evidence="2">
    <location>
        <begin position="12"/>
        <end position="141"/>
    </location>
</feature>
<dbReference type="RefSeq" id="WP_162229601.1">
    <property type="nucleotide sequence ID" value="NZ_WMHZ01000010.1"/>
</dbReference>
<dbReference type="SUPFAM" id="SSF52980">
    <property type="entry name" value="Restriction endonuclease-like"/>
    <property type="match status" value="1"/>
</dbReference>